<feature type="transmembrane region" description="Helical" evidence="1">
    <location>
        <begin position="109"/>
        <end position="129"/>
    </location>
</feature>
<dbReference type="RefSeq" id="WP_310094747.1">
    <property type="nucleotide sequence ID" value="NZ_JAVDUU010000002.1"/>
</dbReference>
<sequence length="260" mass="29465">MSEFKQTFNSSLGKKLIMALTGLFLCTFLIVHLGGNLLLFSNDNGFGFNVYANFLTHFPPIEVVAWILYLCIVVHAVYAVVLTVRNRKARPVGYAVQPKSDASWSSKNMGLLGSILFVFIVIHMGDFWYKYKYTNEVGFKEYRTDLATGQTTESAYTPASADFNHSVSTENNVEIVRVKDLHARVTHTFGNIWYVLIYVIAMGALSFHLLHGFQSAFRSLGWVHRKYTPIVYAIGTWLFAVIIPLGFALMPVYYFFVHKG</sequence>
<feature type="transmembrane region" description="Helical" evidence="1">
    <location>
        <begin position="192"/>
        <end position="210"/>
    </location>
</feature>
<dbReference type="Gene3D" id="1.20.1300.10">
    <property type="entry name" value="Fumarate reductase/succinate dehydrogenase, transmembrane subunit"/>
    <property type="match status" value="1"/>
</dbReference>
<organism evidence="2 3">
    <name type="scientific">Mucilaginibacter pocheonensis</name>
    <dbReference type="NCBI Taxonomy" id="398050"/>
    <lineage>
        <taxon>Bacteria</taxon>
        <taxon>Pseudomonadati</taxon>
        <taxon>Bacteroidota</taxon>
        <taxon>Sphingobacteriia</taxon>
        <taxon>Sphingobacteriales</taxon>
        <taxon>Sphingobacteriaceae</taxon>
        <taxon>Mucilaginibacter</taxon>
    </lineage>
</organism>
<evidence type="ECO:0000313" key="2">
    <source>
        <dbReference type="EMBL" id="MDR6942059.1"/>
    </source>
</evidence>
<dbReference type="InterPro" id="IPR034804">
    <property type="entry name" value="SQR/QFR_C/D"/>
</dbReference>
<dbReference type="NCBIfam" id="TIGR02046">
    <property type="entry name" value="sdhC_b558_fam"/>
    <property type="match status" value="1"/>
</dbReference>
<name>A0ABU1T9N0_9SPHI</name>
<comment type="caution">
    <text evidence="2">The sequence shown here is derived from an EMBL/GenBank/DDBJ whole genome shotgun (WGS) entry which is preliminary data.</text>
</comment>
<evidence type="ECO:0000256" key="1">
    <source>
        <dbReference type="SAM" id="Phobius"/>
    </source>
</evidence>
<dbReference type="EMBL" id="JAVDUU010000002">
    <property type="protein sequence ID" value="MDR6942059.1"/>
    <property type="molecule type" value="Genomic_DNA"/>
</dbReference>
<feature type="transmembrane region" description="Helical" evidence="1">
    <location>
        <begin position="16"/>
        <end position="40"/>
    </location>
</feature>
<dbReference type="SUPFAM" id="SSF81343">
    <property type="entry name" value="Fumarate reductase respiratory complex transmembrane subunits"/>
    <property type="match status" value="1"/>
</dbReference>
<dbReference type="CDD" id="cd03498">
    <property type="entry name" value="SQR_TypeB_2_TM"/>
    <property type="match status" value="1"/>
</dbReference>
<evidence type="ECO:0000313" key="3">
    <source>
        <dbReference type="Proteomes" id="UP001247620"/>
    </source>
</evidence>
<accession>A0ABU1T9N0</accession>
<proteinExistence type="predicted"/>
<keyword evidence="1" id="KW-1133">Transmembrane helix</keyword>
<dbReference type="Proteomes" id="UP001247620">
    <property type="component" value="Unassembled WGS sequence"/>
</dbReference>
<gene>
    <name evidence="2" type="ORF">J2W55_001901</name>
</gene>
<dbReference type="InterPro" id="IPR011138">
    <property type="entry name" value="Cytochrome_b-558"/>
</dbReference>
<keyword evidence="3" id="KW-1185">Reference proteome</keyword>
<keyword evidence="1" id="KW-0812">Transmembrane</keyword>
<keyword evidence="1" id="KW-0472">Membrane</keyword>
<feature type="transmembrane region" description="Helical" evidence="1">
    <location>
        <begin position="230"/>
        <end position="256"/>
    </location>
</feature>
<protein>
    <submittedName>
        <fullName evidence="2">Succinate dehydrogenase / fumarate reductase cytochrome b subunit</fullName>
    </submittedName>
</protein>
<reference evidence="2 3" key="1">
    <citation type="submission" date="2023-07" db="EMBL/GenBank/DDBJ databases">
        <title>Sorghum-associated microbial communities from plants grown in Nebraska, USA.</title>
        <authorList>
            <person name="Schachtman D."/>
        </authorList>
    </citation>
    <scope>NUCLEOTIDE SEQUENCE [LARGE SCALE GENOMIC DNA]</scope>
    <source>
        <strain evidence="2 3">3262</strain>
    </source>
</reference>
<feature type="transmembrane region" description="Helical" evidence="1">
    <location>
        <begin position="63"/>
        <end position="84"/>
    </location>
</feature>